<accession>A0A915JZX5</accession>
<dbReference type="InterPro" id="IPR011021">
    <property type="entry name" value="Arrestin-like_N"/>
</dbReference>
<evidence type="ECO:0000256" key="1">
    <source>
        <dbReference type="ARBA" id="ARBA00005298"/>
    </source>
</evidence>
<dbReference type="SUPFAM" id="SSF81296">
    <property type="entry name" value="E set domains"/>
    <property type="match status" value="1"/>
</dbReference>
<dbReference type="GO" id="GO:0015031">
    <property type="term" value="P:protein transport"/>
    <property type="evidence" value="ECO:0007669"/>
    <property type="project" value="TreeGrafter"/>
</dbReference>
<evidence type="ECO:0000313" key="4">
    <source>
        <dbReference type="Proteomes" id="UP000887565"/>
    </source>
</evidence>
<dbReference type="PANTHER" id="PTHR11188:SF176">
    <property type="entry name" value="ARRESTIN DOMAIN-CONTAINING PROTEIN 1"/>
    <property type="match status" value="1"/>
</dbReference>
<dbReference type="Pfam" id="PF00339">
    <property type="entry name" value="Arrestin_N"/>
    <property type="match status" value="1"/>
</dbReference>
<dbReference type="InterPro" id="IPR014752">
    <property type="entry name" value="Arrestin-like_C"/>
</dbReference>
<dbReference type="Gene3D" id="2.60.40.640">
    <property type="match status" value="1"/>
</dbReference>
<name>A0A915JZX5_ROMCU</name>
<sequence>MFLRIVYLALFFIFKFHNIELHLDHMTNKLESFDVSLDSKNGVYFAGQTVAGRLIVAVPQAVKLCALTVVLHGEAKTSWINKTSDNIYDTSEPHVNDVLSLMDYLSTVSDGELLPTGRHAVPFKFRLASNLPSSIEGWFVYGIF</sequence>
<comment type="similarity">
    <text evidence="1">Belongs to the arrestin family.</text>
</comment>
<keyword evidence="2" id="KW-0732">Signal</keyword>
<feature type="chain" id="PRO_5038080078" evidence="2">
    <location>
        <begin position="22"/>
        <end position="144"/>
    </location>
</feature>
<dbReference type="GO" id="GO:0005737">
    <property type="term" value="C:cytoplasm"/>
    <property type="evidence" value="ECO:0007669"/>
    <property type="project" value="TreeGrafter"/>
</dbReference>
<evidence type="ECO:0000313" key="5">
    <source>
        <dbReference type="WBParaSite" id="nRc.2.0.1.t31198-RA"/>
    </source>
</evidence>
<evidence type="ECO:0000259" key="3">
    <source>
        <dbReference type="Pfam" id="PF00339"/>
    </source>
</evidence>
<organism evidence="4 5">
    <name type="scientific">Romanomermis culicivorax</name>
    <name type="common">Nematode worm</name>
    <dbReference type="NCBI Taxonomy" id="13658"/>
    <lineage>
        <taxon>Eukaryota</taxon>
        <taxon>Metazoa</taxon>
        <taxon>Ecdysozoa</taxon>
        <taxon>Nematoda</taxon>
        <taxon>Enoplea</taxon>
        <taxon>Dorylaimia</taxon>
        <taxon>Mermithida</taxon>
        <taxon>Mermithoidea</taxon>
        <taxon>Mermithidae</taxon>
        <taxon>Romanomermis</taxon>
    </lineage>
</organism>
<dbReference type="WBParaSite" id="nRc.2.0.1.t31198-RA">
    <property type="protein sequence ID" value="nRc.2.0.1.t31198-RA"/>
    <property type="gene ID" value="nRc.2.0.1.g31198"/>
</dbReference>
<proteinExistence type="inferred from homology"/>
<dbReference type="InterPro" id="IPR014756">
    <property type="entry name" value="Ig_E-set"/>
</dbReference>
<reference evidence="5" key="1">
    <citation type="submission" date="2022-11" db="UniProtKB">
        <authorList>
            <consortium name="WormBaseParasite"/>
        </authorList>
    </citation>
    <scope>IDENTIFICATION</scope>
</reference>
<evidence type="ECO:0000256" key="2">
    <source>
        <dbReference type="SAM" id="SignalP"/>
    </source>
</evidence>
<feature type="domain" description="Arrestin-like N-terminal" evidence="3">
    <location>
        <begin position="33"/>
        <end position="137"/>
    </location>
</feature>
<dbReference type="Proteomes" id="UP000887565">
    <property type="component" value="Unplaced"/>
</dbReference>
<feature type="signal peptide" evidence="2">
    <location>
        <begin position="1"/>
        <end position="21"/>
    </location>
</feature>
<dbReference type="PANTHER" id="PTHR11188">
    <property type="entry name" value="ARRESTIN DOMAIN CONTAINING PROTEIN"/>
    <property type="match status" value="1"/>
</dbReference>
<keyword evidence="4" id="KW-1185">Reference proteome</keyword>
<dbReference type="AlphaFoldDB" id="A0A915JZX5"/>
<protein>
    <submittedName>
        <fullName evidence="5">Arrestin-like N-terminal domain-containing protein</fullName>
    </submittedName>
</protein>
<dbReference type="InterPro" id="IPR050357">
    <property type="entry name" value="Arrestin_domain-protein"/>
</dbReference>